<dbReference type="STRING" id="78410.A0A0P7BHY6"/>
<comment type="similarity">
    <text evidence="1">Belongs to the bystin family.</text>
</comment>
<dbReference type="GO" id="GO:0005730">
    <property type="term" value="C:nucleolus"/>
    <property type="evidence" value="ECO:0007669"/>
    <property type="project" value="TreeGrafter"/>
</dbReference>
<feature type="compositionally biased region" description="Polar residues" evidence="2">
    <location>
        <begin position="546"/>
        <end position="558"/>
    </location>
</feature>
<evidence type="ECO:0000256" key="1">
    <source>
        <dbReference type="ARBA" id="ARBA00007114"/>
    </source>
</evidence>
<dbReference type="AlphaFoldDB" id="A0A0P7BHY6"/>
<comment type="caution">
    <text evidence="3">The sequence shown here is derived from an EMBL/GenBank/DDBJ whole genome shotgun (WGS) entry which is preliminary data.</text>
</comment>
<reference evidence="3 4" key="1">
    <citation type="submission" date="2015-09" db="EMBL/GenBank/DDBJ databases">
        <title>Draft genome of a European isolate of the apple canker pathogen Neonectria ditissima.</title>
        <authorList>
            <person name="Gomez-Cortecero A."/>
            <person name="Harrison R.J."/>
            <person name="Armitage A.D."/>
        </authorList>
    </citation>
    <scope>NUCLEOTIDE SEQUENCE [LARGE SCALE GENOMIC DNA]</scope>
    <source>
        <strain evidence="3 4">R09/05</strain>
    </source>
</reference>
<dbReference type="GO" id="GO:0030515">
    <property type="term" value="F:snoRNA binding"/>
    <property type="evidence" value="ECO:0007669"/>
    <property type="project" value="TreeGrafter"/>
</dbReference>
<dbReference type="GO" id="GO:0030688">
    <property type="term" value="C:preribosome, small subunit precursor"/>
    <property type="evidence" value="ECO:0007669"/>
    <property type="project" value="TreeGrafter"/>
</dbReference>
<dbReference type="OrthoDB" id="2192561at2759"/>
<proteinExistence type="inferred from homology"/>
<evidence type="ECO:0000313" key="3">
    <source>
        <dbReference type="EMBL" id="KPM40034.1"/>
    </source>
</evidence>
<sequence length="780" mass="86822">MPKATTPTTVRNTRRHNPLEDDIVATGVLREKPSKKRSKGTDNEEENFVDSRASRNILRIGRELAEEDNAERAVPKPTIDNFGYDSRFDDEAEEEDKIYDNDEVWGDDDEVVEEIEVDPNDLEMYQKFMPDEEDDLLKHGWDLKPSGAEEGDSINLADLILEKIAAHEAAEARRDHMPAAPDDDYELPPKVIEVYTKIGQILSRYKSGPLPKPFKILPTIPHWEDILEITKPEEWSTNACYQATRIFVSSKPYVVQRFLEMVILDRVREDIYETKKLNVHLFNSLKKGLYKPAAFFKGFLFPLVGSGTCTLREAHIISAVLARVSVPVLHSAAALKGLCDIAAQEASQGTEGGGATNIFIKTLLEKKYALPYQVIDALVFHFMRFRNEDPASVQHGDAMAGVEGDARTKLPVIWHQSLLAFAQRYKGDITEDQRESLMDLLLTHGHSAIGPEVRRELLAGRGRGVPLESQGPALDGDDTMAIDSESDARDVSHTSPTTSPSGPRPLLKVFEQQQERPCSPYLSESAHVFSLQHPTASEQFRDNCSVAPSTTNKTPSMTSSSQSPARLGSSPSSSVHSASTSGKYGTWFKEEYVKTKLRHRLFGKAPWNRKESGDSFSSVTSSVREVLRGETPPPTPSSVHSPFNDKYALNQFPGGEAVRVKTPPRGEYTADGRPRAFFTSMVPPAIDGAGPPSPPPTPVSFSTSNPRLAGRRRRPVPQAREWWEHSPPQSDRRDPYDHVAAFDFQIPEHLPSSPMCPTNTRHRSGGTGLCVYHGRRLAQD</sequence>
<feature type="region of interest" description="Disordered" evidence="2">
    <location>
        <begin position="1"/>
        <end position="50"/>
    </location>
</feature>
<dbReference type="InterPro" id="IPR007955">
    <property type="entry name" value="Bystin"/>
</dbReference>
<evidence type="ECO:0000256" key="2">
    <source>
        <dbReference type="SAM" id="MobiDB-lite"/>
    </source>
</evidence>
<gene>
    <name evidence="3" type="ORF">AK830_g6507</name>
</gene>
<dbReference type="GO" id="GO:0005737">
    <property type="term" value="C:cytoplasm"/>
    <property type="evidence" value="ECO:0007669"/>
    <property type="project" value="TreeGrafter"/>
</dbReference>
<evidence type="ECO:0000313" key="4">
    <source>
        <dbReference type="Proteomes" id="UP000050424"/>
    </source>
</evidence>
<dbReference type="PANTHER" id="PTHR12821">
    <property type="entry name" value="BYSTIN"/>
    <property type="match status" value="1"/>
</dbReference>
<dbReference type="GO" id="GO:0006364">
    <property type="term" value="P:rRNA processing"/>
    <property type="evidence" value="ECO:0007669"/>
    <property type="project" value="TreeGrafter"/>
</dbReference>
<organism evidence="3 4">
    <name type="scientific">Neonectria ditissima</name>
    <dbReference type="NCBI Taxonomy" id="78410"/>
    <lineage>
        <taxon>Eukaryota</taxon>
        <taxon>Fungi</taxon>
        <taxon>Dikarya</taxon>
        <taxon>Ascomycota</taxon>
        <taxon>Pezizomycotina</taxon>
        <taxon>Sordariomycetes</taxon>
        <taxon>Hypocreomycetidae</taxon>
        <taxon>Hypocreales</taxon>
        <taxon>Nectriaceae</taxon>
        <taxon>Neonectria</taxon>
    </lineage>
</organism>
<accession>A0A0P7BHY6</accession>
<feature type="region of interest" description="Disordered" evidence="2">
    <location>
        <begin position="687"/>
        <end position="735"/>
    </location>
</feature>
<dbReference type="PANTHER" id="PTHR12821:SF0">
    <property type="entry name" value="BYSTIN"/>
    <property type="match status" value="1"/>
</dbReference>
<keyword evidence="4" id="KW-1185">Reference proteome</keyword>
<name>A0A0P7BHY6_9HYPO</name>
<feature type="region of interest" description="Disordered" evidence="2">
    <location>
        <begin position="463"/>
        <end position="505"/>
    </location>
</feature>
<feature type="region of interest" description="Disordered" evidence="2">
    <location>
        <begin position="533"/>
        <end position="581"/>
    </location>
</feature>
<feature type="compositionally biased region" description="Low complexity" evidence="2">
    <location>
        <begin position="559"/>
        <end position="581"/>
    </location>
</feature>
<dbReference type="EMBL" id="LKCW01000092">
    <property type="protein sequence ID" value="KPM40034.1"/>
    <property type="molecule type" value="Genomic_DNA"/>
</dbReference>
<feature type="compositionally biased region" description="Polar residues" evidence="2">
    <location>
        <begin position="1"/>
        <end position="11"/>
    </location>
</feature>
<dbReference type="Pfam" id="PF05291">
    <property type="entry name" value="Bystin"/>
    <property type="match status" value="1"/>
</dbReference>
<dbReference type="Proteomes" id="UP000050424">
    <property type="component" value="Unassembled WGS sequence"/>
</dbReference>
<protein>
    <submittedName>
        <fullName evidence="3">Uncharacterized protein C13G1.09</fullName>
    </submittedName>
</protein>